<gene>
    <name evidence="8" type="primary">LOC114851402</name>
</gene>
<dbReference type="SUPFAM" id="SSF48726">
    <property type="entry name" value="Immunoglobulin"/>
    <property type="match status" value="1"/>
</dbReference>
<evidence type="ECO:0000256" key="5">
    <source>
        <dbReference type="SAM" id="SignalP"/>
    </source>
</evidence>
<evidence type="ECO:0000256" key="4">
    <source>
        <dbReference type="SAM" id="Phobius"/>
    </source>
</evidence>
<sequence>MTTWRIIMMLIYAAAVSSKEAEILPVNLGENVCMPCHGPAKAQIVLVEWTRPDLESPEYVFFFRDERSYTSYQHWSFVGRVELKDKEMKNGDVSLILSSVRISDVGVYECRISQGKTRSKRANIKMEPIQVISLKVEEEGAKTNVWHIGAAASLILSAVVVILVAVIFKKRNREQK</sequence>
<reference evidence="8" key="1">
    <citation type="submission" date="2025-08" db="UniProtKB">
        <authorList>
            <consortium name="RefSeq"/>
        </authorList>
    </citation>
    <scope>IDENTIFICATION</scope>
</reference>
<dbReference type="InterPro" id="IPR007110">
    <property type="entry name" value="Ig-like_dom"/>
</dbReference>
<feature type="domain" description="Ig-like" evidence="6">
    <location>
        <begin position="29"/>
        <end position="123"/>
    </location>
</feature>
<dbReference type="InterPro" id="IPR003599">
    <property type="entry name" value="Ig_sub"/>
</dbReference>
<feature type="signal peptide" evidence="5">
    <location>
        <begin position="1"/>
        <end position="18"/>
    </location>
</feature>
<keyword evidence="2 4" id="KW-0472">Membrane</keyword>
<dbReference type="OrthoDB" id="7225082at2759"/>
<dbReference type="Pfam" id="PF07686">
    <property type="entry name" value="V-set"/>
    <property type="match status" value="1"/>
</dbReference>
<dbReference type="GO" id="GO:0009897">
    <property type="term" value="C:external side of plasma membrane"/>
    <property type="evidence" value="ECO:0007669"/>
    <property type="project" value="TreeGrafter"/>
</dbReference>
<dbReference type="InterPro" id="IPR013783">
    <property type="entry name" value="Ig-like_fold"/>
</dbReference>
<feature type="chain" id="PRO_5028100786" evidence="5">
    <location>
        <begin position="19"/>
        <end position="176"/>
    </location>
</feature>
<evidence type="ECO:0000259" key="6">
    <source>
        <dbReference type="PROSITE" id="PS50835"/>
    </source>
</evidence>
<organism evidence="7 8">
    <name type="scientific">Betta splendens</name>
    <name type="common">Siamese fighting fish</name>
    <dbReference type="NCBI Taxonomy" id="158456"/>
    <lineage>
        <taxon>Eukaryota</taxon>
        <taxon>Metazoa</taxon>
        <taxon>Chordata</taxon>
        <taxon>Craniata</taxon>
        <taxon>Vertebrata</taxon>
        <taxon>Euteleostomi</taxon>
        <taxon>Actinopterygii</taxon>
        <taxon>Neopterygii</taxon>
        <taxon>Teleostei</taxon>
        <taxon>Neoteleostei</taxon>
        <taxon>Acanthomorphata</taxon>
        <taxon>Anabantaria</taxon>
        <taxon>Anabantiformes</taxon>
        <taxon>Anabantoidei</taxon>
        <taxon>Osphronemidae</taxon>
        <taxon>Betta</taxon>
    </lineage>
</organism>
<name>A0A6P7LYU2_BETSP</name>
<evidence type="ECO:0000313" key="7">
    <source>
        <dbReference type="Proteomes" id="UP000515150"/>
    </source>
</evidence>
<protein>
    <submittedName>
        <fullName evidence="8">Uncharacterized protein LOC114851402 isoform X1</fullName>
    </submittedName>
</protein>
<comment type="subcellular location">
    <subcellularLocation>
        <location evidence="1">Membrane</location>
    </subcellularLocation>
</comment>
<dbReference type="GO" id="GO:0050852">
    <property type="term" value="P:T cell receptor signaling pathway"/>
    <property type="evidence" value="ECO:0007669"/>
    <property type="project" value="TreeGrafter"/>
</dbReference>
<dbReference type="KEGG" id="bspl:114851402"/>
<evidence type="ECO:0000256" key="3">
    <source>
        <dbReference type="ARBA" id="ARBA00023319"/>
    </source>
</evidence>
<dbReference type="InterPro" id="IPR036179">
    <property type="entry name" value="Ig-like_dom_sf"/>
</dbReference>
<dbReference type="RefSeq" id="XP_028999102.1">
    <property type="nucleotide sequence ID" value="XM_029143269.3"/>
</dbReference>
<dbReference type="GeneID" id="114851402"/>
<keyword evidence="4" id="KW-0812">Transmembrane</keyword>
<proteinExistence type="predicted"/>
<keyword evidence="5" id="KW-0732">Signal</keyword>
<keyword evidence="4" id="KW-1133">Transmembrane helix</keyword>
<dbReference type="PROSITE" id="PS50835">
    <property type="entry name" value="IG_LIKE"/>
    <property type="match status" value="1"/>
</dbReference>
<accession>A0A6P7LYU2</accession>
<dbReference type="GO" id="GO:0001817">
    <property type="term" value="P:regulation of cytokine production"/>
    <property type="evidence" value="ECO:0007669"/>
    <property type="project" value="TreeGrafter"/>
</dbReference>
<dbReference type="PANTHER" id="PTHR24100:SF151">
    <property type="entry name" value="ICOS LIGAND"/>
    <property type="match status" value="1"/>
</dbReference>
<dbReference type="AlphaFoldDB" id="A0A6P7LYU2"/>
<dbReference type="Gene3D" id="2.60.40.10">
    <property type="entry name" value="Immunoglobulins"/>
    <property type="match status" value="1"/>
</dbReference>
<dbReference type="InterPro" id="IPR013106">
    <property type="entry name" value="Ig_V-set"/>
</dbReference>
<keyword evidence="3" id="KW-0393">Immunoglobulin domain</keyword>
<dbReference type="InterPro" id="IPR050504">
    <property type="entry name" value="IgSF_BTN/MOG"/>
</dbReference>
<dbReference type="Proteomes" id="UP000515150">
    <property type="component" value="Chromosome 2"/>
</dbReference>
<evidence type="ECO:0000256" key="1">
    <source>
        <dbReference type="ARBA" id="ARBA00004370"/>
    </source>
</evidence>
<keyword evidence="7" id="KW-1185">Reference proteome</keyword>
<evidence type="ECO:0000313" key="8">
    <source>
        <dbReference type="RefSeq" id="XP_028999102.1"/>
    </source>
</evidence>
<dbReference type="SMART" id="SM00409">
    <property type="entry name" value="IG"/>
    <property type="match status" value="1"/>
</dbReference>
<feature type="transmembrane region" description="Helical" evidence="4">
    <location>
        <begin position="145"/>
        <end position="168"/>
    </location>
</feature>
<dbReference type="InParanoid" id="A0A6P7LYU2"/>
<evidence type="ECO:0000256" key="2">
    <source>
        <dbReference type="ARBA" id="ARBA00023136"/>
    </source>
</evidence>
<dbReference type="PANTHER" id="PTHR24100">
    <property type="entry name" value="BUTYROPHILIN"/>
    <property type="match status" value="1"/>
</dbReference>
<dbReference type="GO" id="GO:0005102">
    <property type="term" value="F:signaling receptor binding"/>
    <property type="evidence" value="ECO:0007669"/>
    <property type="project" value="TreeGrafter"/>
</dbReference>